<accession>A0A6A4GHS8</accession>
<gene>
    <name evidence="2" type="ORF">BT96DRAFT_1092465</name>
</gene>
<dbReference type="EMBL" id="ML770016">
    <property type="protein sequence ID" value="KAE9385202.1"/>
    <property type="molecule type" value="Genomic_DNA"/>
</dbReference>
<name>A0A6A4GHS8_9AGAR</name>
<keyword evidence="3" id="KW-1185">Reference proteome</keyword>
<feature type="region of interest" description="Disordered" evidence="1">
    <location>
        <begin position="141"/>
        <end position="160"/>
    </location>
</feature>
<evidence type="ECO:0000313" key="2">
    <source>
        <dbReference type="EMBL" id="KAE9385202.1"/>
    </source>
</evidence>
<dbReference type="Proteomes" id="UP000799118">
    <property type="component" value="Unassembled WGS sequence"/>
</dbReference>
<organism evidence="2 3">
    <name type="scientific">Gymnopus androsaceus JB14</name>
    <dbReference type="NCBI Taxonomy" id="1447944"/>
    <lineage>
        <taxon>Eukaryota</taxon>
        <taxon>Fungi</taxon>
        <taxon>Dikarya</taxon>
        <taxon>Basidiomycota</taxon>
        <taxon>Agaricomycotina</taxon>
        <taxon>Agaricomycetes</taxon>
        <taxon>Agaricomycetidae</taxon>
        <taxon>Agaricales</taxon>
        <taxon>Marasmiineae</taxon>
        <taxon>Omphalotaceae</taxon>
        <taxon>Gymnopus</taxon>
    </lineage>
</organism>
<sequence length="160" mass="18669">MRRAESTKSGSIFRVNDSLESRVRQERYLRDVARRYEVETQTKDALVFAIWRLRSKGEFISTVTVLANAPLDTETFGVQQRVGLPLDVIPHIDWRWTKPPAELLRLWRWLEDRTRGELPRISEPFGHSEIRDTYWVSMSGMNRTSTEGDTLSLSPDSTRM</sequence>
<evidence type="ECO:0000256" key="1">
    <source>
        <dbReference type="SAM" id="MobiDB-lite"/>
    </source>
</evidence>
<dbReference type="AlphaFoldDB" id="A0A6A4GHS8"/>
<protein>
    <submittedName>
        <fullName evidence="2">Uncharacterized protein</fullName>
    </submittedName>
</protein>
<evidence type="ECO:0000313" key="3">
    <source>
        <dbReference type="Proteomes" id="UP000799118"/>
    </source>
</evidence>
<reference evidence="2" key="1">
    <citation type="journal article" date="2019" name="Environ. Microbiol.">
        <title>Fungal ecological strategies reflected in gene transcription - a case study of two litter decomposers.</title>
        <authorList>
            <person name="Barbi F."/>
            <person name="Kohler A."/>
            <person name="Barry K."/>
            <person name="Baskaran P."/>
            <person name="Daum C."/>
            <person name="Fauchery L."/>
            <person name="Ihrmark K."/>
            <person name="Kuo A."/>
            <person name="LaButti K."/>
            <person name="Lipzen A."/>
            <person name="Morin E."/>
            <person name="Grigoriev I.V."/>
            <person name="Henrissat B."/>
            <person name="Lindahl B."/>
            <person name="Martin F."/>
        </authorList>
    </citation>
    <scope>NUCLEOTIDE SEQUENCE</scope>
    <source>
        <strain evidence="2">JB14</strain>
    </source>
</reference>
<proteinExistence type="predicted"/>